<evidence type="ECO:0000313" key="4">
    <source>
        <dbReference type="WBParaSite" id="MBELARI_LOCUS16754"/>
    </source>
</evidence>
<feature type="transmembrane region" description="Helical" evidence="2">
    <location>
        <begin position="99"/>
        <end position="123"/>
    </location>
</feature>
<keyword evidence="2" id="KW-0472">Membrane</keyword>
<organism evidence="3 4">
    <name type="scientific">Mesorhabditis belari</name>
    <dbReference type="NCBI Taxonomy" id="2138241"/>
    <lineage>
        <taxon>Eukaryota</taxon>
        <taxon>Metazoa</taxon>
        <taxon>Ecdysozoa</taxon>
        <taxon>Nematoda</taxon>
        <taxon>Chromadorea</taxon>
        <taxon>Rhabditida</taxon>
        <taxon>Rhabditina</taxon>
        <taxon>Rhabditomorpha</taxon>
        <taxon>Rhabditoidea</taxon>
        <taxon>Rhabditidae</taxon>
        <taxon>Mesorhabditinae</taxon>
        <taxon>Mesorhabditis</taxon>
    </lineage>
</organism>
<feature type="compositionally biased region" description="Polar residues" evidence="1">
    <location>
        <begin position="1"/>
        <end position="26"/>
    </location>
</feature>
<dbReference type="AlphaFoldDB" id="A0AAF3J539"/>
<protein>
    <submittedName>
        <fullName evidence="4">Uncharacterized protein</fullName>
    </submittedName>
</protein>
<name>A0AAF3J539_9BILA</name>
<feature type="region of interest" description="Disordered" evidence="1">
    <location>
        <begin position="131"/>
        <end position="159"/>
    </location>
</feature>
<evidence type="ECO:0000256" key="1">
    <source>
        <dbReference type="SAM" id="MobiDB-lite"/>
    </source>
</evidence>
<evidence type="ECO:0000256" key="2">
    <source>
        <dbReference type="SAM" id="Phobius"/>
    </source>
</evidence>
<keyword evidence="2" id="KW-1133">Transmembrane helix</keyword>
<proteinExistence type="predicted"/>
<keyword evidence="2" id="KW-0812">Transmembrane</keyword>
<dbReference type="WBParaSite" id="MBELARI_LOCUS16754">
    <property type="protein sequence ID" value="MBELARI_LOCUS16754"/>
    <property type="gene ID" value="MBELARI_LOCUS16754"/>
</dbReference>
<evidence type="ECO:0000313" key="3">
    <source>
        <dbReference type="Proteomes" id="UP000887575"/>
    </source>
</evidence>
<feature type="transmembrane region" description="Helical" evidence="2">
    <location>
        <begin position="60"/>
        <end position="87"/>
    </location>
</feature>
<keyword evidence="3" id="KW-1185">Reference proteome</keyword>
<reference evidence="4" key="1">
    <citation type="submission" date="2024-02" db="UniProtKB">
        <authorList>
            <consortium name="WormBaseParasite"/>
        </authorList>
    </citation>
    <scope>IDENTIFICATION</scope>
</reference>
<accession>A0AAF3J539</accession>
<dbReference type="Proteomes" id="UP000887575">
    <property type="component" value="Unassembled WGS sequence"/>
</dbReference>
<feature type="region of interest" description="Disordered" evidence="1">
    <location>
        <begin position="1"/>
        <end position="34"/>
    </location>
</feature>
<sequence length="159" mass="17905">MNETVTEDPFSSTTQFHNVTQSSQNETSDESQTKYSLTIRDGVNYLMNGMPEYSNVNDDYIPYVVTLLITLIITHLITVFHLGFVVLANRVLRRLATGFTFFILLECIPVLLHLLMGFVVTYFNLPYKSKKSGPQTTISMIPPPTPGKTPQKSILKKGI</sequence>